<comment type="caution">
    <text evidence="4">The sequence shown here is derived from an EMBL/GenBank/DDBJ whole genome shotgun (WGS) entry which is preliminary data.</text>
</comment>
<gene>
    <name evidence="4" type="ORF">QYE77_05215</name>
</gene>
<dbReference type="InterPro" id="IPR050595">
    <property type="entry name" value="Bact_response_regulator"/>
</dbReference>
<dbReference type="SMART" id="SM00448">
    <property type="entry name" value="REC"/>
    <property type="match status" value="1"/>
</dbReference>
<sequence length="134" mass="14911">MNGTGLSSSLPVIILAERDALARDMLSTALQRLNVTVITVADGEDAYTTCLQHPPRLLITDIWLPRLNGLDLIRRLKENRVLHPRQVIIISALGFPEVVAEAAALGVQDFLVKPVNTDQFLERIRRHLGEDNIL</sequence>
<keyword evidence="1 2" id="KW-0597">Phosphoprotein</keyword>
<feature type="domain" description="Response regulatory" evidence="3">
    <location>
        <begin position="12"/>
        <end position="128"/>
    </location>
</feature>
<feature type="modified residue" description="4-aspartylphosphate" evidence="2">
    <location>
        <position position="61"/>
    </location>
</feature>
<dbReference type="CDD" id="cd00156">
    <property type="entry name" value="REC"/>
    <property type="match status" value="1"/>
</dbReference>
<evidence type="ECO:0000259" key="3">
    <source>
        <dbReference type="PROSITE" id="PS50110"/>
    </source>
</evidence>
<dbReference type="Gene3D" id="3.40.50.2300">
    <property type="match status" value="1"/>
</dbReference>
<keyword evidence="5" id="KW-1185">Reference proteome</keyword>
<dbReference type="InterPro" id="IPR001789">
    <property type="entry name" value="Sig_transdc_resp-reg_receiver"/>
</dbReference>
<dbReference type="Pfam" id="PF00072">
    <property type="entry name" value="Response_reg"/>
    <property type="match status" value="1"/>
</dbReference>
<dbReference type="Proteomes" id="UP001254165">
    <property type="component" value="Unassembled WGS sequence"/>
</dbReference>
<dbReference type="PANTHER" id="PTHR44591">
    <property type="entry name" value="STRESS RESPONSE REGULATOR PROTEIN 1"/>
    <property type="match status" value="1"/>
</dbReference>
<evidence type="ECO:0000256" key="1">
    <source>
        <dbReference type="ARBA" id="ARBA00022553"/>
    </source>
</evidence>
<evidence type="ECO:0000256" key="2">
    <source>
        <dbReference type="PROSITE-ProRule" id="PRU00169"/>
    </source>
</evidence>
<dbReference type="PROSITE" id="PS50110">
    <property type="entry name" value="RESPONSE_REGULATORY"/>
    <property type="match status" value="1"/>
</dbReference>
<name>A0ABU3NLD9_9CHLR</name>
<dbReference type="SUPFAM" id="SSF52172">
    <property type="entry name" value="CheY-like"/>
    <property type="match status" value="1"/>
</dbReference>
<protein>
    <submittedName>
        <fullName evidence="4">Response regulator</fullName>
    </submittedName>
</protein>
<reference evidence="4 5" key="1">
    <citation type="submission" date="2023-07" db="EMBL/GenBank/DDBJ databases">
        <title>Novel species of Thermanaerothrix with wide hydrolytic capabilities.</title>
        <authorList>
            <person name="Zayulina K.S."/>
            <person name="Podosokorskaya O.A."/>
            <person name="Elcheninov A.G."/>
        </authorList>
    </citation>
    <scope>NUCLEOTIDE SEQUENCE [LARGE SCALE GENOMIC DNA]</scope>
    <source>
        <strain evidence="4 5">4228-RoL</strain>
    </source>
</reference>
<dbReference type="PANTHER" id="PTHR44591:SF3">
    <property type="entry name" value="RESPONSE REGULATORY DOMAIN-CONTAINING PROTEIN"/>
    <property type="match status" value="1"/>
</dbReference>
<evidence type="ECO:0000313" key="4">
    <source>
        <dbReference type="EMBL" id="MDT8897658.1"/>
    </source>
</evidence>
<accession>A0ABU3NLD9</accession>
<dbReference type="InterPro" id="IPR011006">
    <property type="entry name" value="CheY-like_superfamily"/>
</dbReference>
<dbReference type="EMBL" id="JAUHMF010000001">
    <property type="protein sequence ID" value="MDT8897658.1"/>
    <property type="molecule type" value="Genomic_DNA"/>
</dbReference>
<dbReference type="RefSeq" id="WP_315624321.1">
    <property type="nucleotide sequence ID" value="NZ_JAUHMF010000001.1"/>
</dbReference>
<proteinExistence type="predicted"/>
<organism evidence="4 5">
    <name type="scientific">Thermanaerothrix solaris</name>
    <dbReference type="NCBI Taxonomy" id="3058434"/>
    <lineage>
        <taxon>Bacteria</taxon>
        <taxon>Bacillati</taxon>
        <taxon>Chloroflexota</taxon>
        <taxon>Anaerolineae</taxon>
        <taxon>Anaerolineales</taxon>
        <taxon>Anaerolineaceae</taxon>
        <taxon>Thermanaerothrix</taxon>
    </lineage>
</organism>
<evidence type="ECO:0000313" key="5">
    <source>
        <dbReference type="Proteomes" id="UP001254165"/>
    </source>
</evidence>